<proteinExistence type="predicted"/>
<name>A0A6A6LNX8_HEVBR</name>
<dbReference type="InterPro" id="IPR011990">
    <property type="entry name" value="TPR-like_helical_dom_sf"/>
</dbReference>
<evidence type="ECO:0000313" key="3">
    <source>
        <dbReference type="EMBL" id="KAF2303140.1"/>
    </source>
</evidence>
<dbReference type="EMBL" id="JAAGAX010000009">
    <property type="protein sequence ID" value="KAF2303140.1"/>
    <property type="molecule type" value="Genomic_DNA"/>
</dbReference>
<organism evidence="3 4">
    <name type="scientific">Hevea brasiliensis</name>
    <name type="common">Para rubber tree</name>
    <name type="synonym">Siphonia brasiliensis</name>
    <dbReference type="NCBI Taxonomy" id="3981"/>
    <lineage>
        <taxon>Eukaryota</taxon>
        <taxon>Viridiplantae</taxon>
        <taxon>Streptophyta</taxon>
        <taxon>Embryophyta</taxon>
        <taxon>Tracheophyta</taxon>
        <taxon>Spermatophyta</taxon>
        <taxon>Magnoliopsida</taxon>
        <taxon>eudicotyledons</taxon>
        <taxon>Gunneridae</taxon>
        <taxon>Pentapetalae</taxon>
        <taxon>rosids</taxon>
        <taxon>fabids</taxon>
        <taxon>Malpighiales</taxon>
        <taxon>Euphorbiaceae</taxon>
        <taxon>Crotonoideae</taxon>
        <taxon>Micrandreae</taxon>
        <taxon>Hevea</taxon>
    </lineage>
</organism>
<dbReference type="Pfam" id="PF13041">
    <property type="entry name" value="PPR_2"/>
    <property type="match status" value="1"/>
</dbReference>
<dbReference type="Pfam" id="PF01535">
    <property type="entry name" value="PPR"/>
    <property type="match status" value="2"/>
</dbReference>
<dbReference type="PROSITE" id="PS51375">
    <property type="entry name" value="PPR"/>
    <property type="match status" value="1"/>
</dbReference>
<dbReference type="InterPro" id="IPR002885">
    <property type="entry name" value="PPR_rpt"/>
</dbReference>
<comment type="caution">
    <text evidence="3">The sequence shown here is derived from an EMBL/GenBank/DDBJ whole genome shotgun (WGS) entry which is preliminary data.</text>
</comment>
<reference evidence="3 4" key="1">
    <citation type="journal article" date="2020" name="Mol. Plant">
        <title>The Chromosome-Based Rubber Tree Genome Provides New Insights into Spurge Genome Evolution and Rubber Biosynthesis.</title>
        <authorList>
            <person name="Liu J."/>
            <person name="Shi C."/>
            <person name="Shi C.C."/>
            <person name="Li W."/>
            <person name="Zhang Q.J."/>
            <person name="Zhang Y."/>
            <person name="Li K."/>
            <person name="Lu H.F."/>
            <person name="Shi C."/>
            <person name="Zhu S.T."/>
            <person name="Xiao Z.Y."/>
            <person name="Nan H."/>
            <person name="Yue Y."/>
            <person name="Zhu X.G."/>
            <person name="Wu Y."/>
            <person name="Hong X.N."/>
            <person name="Fan G.Y."/>
            <person name="Tong Y."/>
            <person name="Zhang D."/>
            <person name="Mao C.L."/>
            <person name="Liu Y.L."/>
            <person name="Hao S.J."/>
            <person name="Liu W.Q."/>
            <person name="Lv M.Q."/>
            <person name="Zhang H.B."/>
            <person name="Liu Y."/>
            <person name="Hu-Tang G.R."/>
            <person name="Wang J.P."/>
            <person name="Wang J.H."/>
            <person name="Sun Y.H."/>
            <person name="Ni S.B."/>
            <person name="Chen W.B."/>
            <person name="Zhang X.C."/>
            <person name="Jiao Y.N."/>
            <person name="Eichler E.E."/>
            <person name="Li G.H."/>
            <person name="Liu X."/>
            <person name="Gao L.Z."/>
        </authorList>
    </citation>
    <scope>NUCLEOTIDE SEQUENCE [LARGE SCALE GENOMIC DNA]</scope>
    <source>
        <strain evidence="4">cv. GT1</strain>
        <tissue evidence="3">Leaf</tissue>
    </source>
</reference>
<dbReference type="Gene3D" id="1.25.40.10">
    <property type="entry name" value="Tetratricopeptide repeat domain"/>
    <property type="match status" value="2"/>
</dbReference>
<dbReference type="PANTHER" id="PTHR35317">
    <property type="entry name" value="OS04G0629600 PROTEIN"/>
    <property type="match status" value="1"/>
</dbReference>
<keyword evidence="4" id="KW-1185">Reference proteome</keyword>
<dbReference type="AlphaFoldDB" id="A0A6A6LNX8"/>
<feature type="repeat" description="PPR" evidence="2">
    <location>
        <begin position="174"/>
        <end position="208"/>
    </location>
</feature>
<accession>A0A6A6LNX8</accession>
<dbReference type="Pfam" id="PF14223">
    <property type="entry name" value="Retrotran_gag_2"/>
    <property type="match status" value="1"/>
</dbReference>
<protein>
    <submittedName>
        <fullName evidence="3">Uncharacterized protein</fullName>
    </submittedName>
</protein>
<dbReference type="Proteomes" id="UP000467840">
    <property type="component" value="Chromosome 16"/>
</dbReference>
<gene>
    <name evidence="3" type="ORF">GH714_014097</name>
</gene>
<evidence type="ECO:0000256" key="2">
    <source>
        <dbReference type="PROSITE-ProRule" id="PRU00708"/>
    </source>
</evidence>
<dbReference type="PANTHER" id="PTHR35317:SF11">
    <property type="entry name" value="CCHC-TYPE DOMAIN-CONTAINING PROTEIN"/>
    <property type="match status" value="1"/>
</dbReference>
<evidence type="ECO:0000313" key="4">
    <source>
        <dbReference type="Proteomes" id="UP000467840"/>
    </source>
</evidence>
<sequence length="294" mass="33565">MASSNYSTQTPPAFNGENYSVWVVKMKVYLRAFDLWEVVEISRDPTPLPENPSLPQIKMHSEERVKKFKARSAIHAFVTNAIFTRIMTCETAKQAWDKLKEDYQGTNRIRLIQVLNLWREFEVLKMKDVETVKNYTKRLMKVVNKLRLIGEELSNKRIAQKVLVSVPESKQIDPVVAWTDSISRHCRNGQLPEAASQFTQMLLSGVEPNHITFTTLLSGCADFPSEGKSFGPLIHSYARKLGFDTCNVMVGTALVDMYAKCGQVELARFCFYELKIKNSVSWNTMMDGYMRNGG</sequence>
<keyword evidence="1" id="KW-0677">Repeat</keyword>
<evidence type="ECO:0000256" key="1">
    <source>
        <dbReference type="ARBA" id="ARBA00022737"/>
    </source>
</evidence>